<evidence type="ECO:0000256" key="4">
    <source>
        <dbReference type="ARBA" id="ARBA00022989"/>
    </source>
</evidence>
<feature type="non-terminal residue" evidence="7">
    <location>
        <position position="1"/>
    </location>
</feature>
<keyword evidence="5" id="KW-0472">Membrane</keyword>
<dbReference type="Gene3D" id="2.60.40.3510">
    <property type="match status" value="1"/>
</dbReference>
<reference evidence="7" key="1">
    <citation type="submission" date="2015-07" db="EMBL/GenBank/DDBJ databases">
        <title>MeaNS - Measles Nucleotide Surveillance Program.</title>
        <authorList>
            <person name="Tran T."/>
            <person name="Druce J."/>
        </authorList>
    </citation>
    <scope>NUCLEOTIDE SEQUENCE</scope>
    <source>
        <strain evidence="7">UCB-OBI-ISO-001</strain>
        <tissue evidence="7">Gonad</tissue>
    </source>
</reference>
<name>A0A0L8FJ71_OCTBM</name>
<evidence type="ECO:0000256" key="1">
    <source>
        <dbReference type="ARBA" id="ARBA00022536"/>
    </source>
</evidence>
<protein>
    <recommendedName>
        <fullName evidence="6">Notch ligand N-terminal domain-containing protein</fullName>
    </recommendedName>
</protein>
<proteinExistence type="predicted"/>
<keyword evidence="4 5" id="KW-1133">Transmembrane helix</keyword>
<evidence type="ECO:0000259" key="6">
    <source>
        <dbReference type="Pfam" id="PF07657"/>
    </source>
</evidence>
<evidence type="ECO:0000256" key="3">
    <source>
        <dbReference type="ARBA" id="ARBA00022737"/>
    </source>
</evidence>
<dbReference type="GO" id="GO:0016020">
    <property type="term" value="C:membrane"/>
    <property type="evidence" value="ECO:0007669"/>
    <property type="project" value="UniProtKB-SubCell"/>
</dbReference>
<dbReference type="GO" id="GO:0007219">
    <property type="term" value="P:Notch signaling pathway"/>
    <property type="evidence" value="ECO:0007669"/>
    <property type="project" value="InterPro"/>
</dbReference>
<organism evidence="7">
    <name type="scientific">Octopus bimaculoides</name>
    <name type="common">California two-spotted octopus</name>
    <dbReference type="NCBI Taxonomy" id="37653"/>
    <lineage>
        <taxon>Eukaryota</taxon>
        <taxon>Metazoa</taxon>
        <taxon>Spiralia</taxon>
        <taxon>Lophotrochozoa</taxon>
        <taxon>Mollusca</taxon>
        <taxon>Cephalopoda</taxon>
        <taxon>Coleoidea</taxon>
        <taxon>Octopodiformes</taxon>
        <taxon>Octopoda</taxon>
        <taxon>Incirrata</taxon>
        <taxon>Octopodidae</taxon>
        <taxon>Octopus</taxon>
    </lineage>
</organism>
<evidence type="ECO:0000313" key="7">
    <source>
        <dbReference type="EMBL" id="KOF63988.1"/>
    </source>
</evidence>
<evidence type="ECO:0000256" key="2">
    <source>
        <dbReference type="ARBA" id="ARBA00022692"/>
    </source>
</evidence>
<feature type="transmembrane region" description="Helical" evidence="5">
    <location>
        <begin position="90"/>
        <end position="110"/>
    </location>
</feature>
<gene>
    <name evidence="7" type="ORF">OCBIM_22018079mg</name>
</gene>
<dbReference type="AlphaFoldDB" id="A0A0L8FJ71"/>
<keyword evidence="1" id="KW-0245">EGF-like domain</keyword>
<dbReference type="STRING" id="37653.A0A0L8FJ71"/>
<dbReference type="OrthoDB" id="283575at2759"/>
<dbReference type="InterPro" id="IPR011651">
    <property type="entry name" value="Notch_ligand_N"/>
</dbReference>
<feature type="domain" description="Notch ligand N-terminal" evidence="6">
    <location>
        <begin position="5"/>
        <end position="99"/>
    </location>
</feature>
<dbReference type="Pfam" id="PF07657">
    <property type="entry name" value="MNNL"/>
    <property type="match status" value="1"/>
</dbReference>
<accession>A0A0L8FJ71</accession>
<evidence type="ECO:0000256" key="5">
    <source>
        <dbReference type="SAM" id="Phobius"/>
    </source>
</evidence>
<sequence>VSGLGIFEVRIVSFYNSDSITQTRTCCEGSTENSVCSEKCRTFFSICLMHYQNPPPLDSKCTFGADMTPVLGESTFHLGSHANIMRTIKLPFSFAWPVSLFVGFCFFLNFS</sequence>
<keyword evidence="3" id="KW-0677">Repeat</keyword>
<dbReference type="EMBL" id="KQ430560">
    <property type="protein sequence ID" value="KOF63988.1"/>
    <property type="molecule type" value="Genomic_DNA"/>
</dbReference>
<keyword evidence="2 5" id="KW-0812">Transmembrane</keyword>